<feature type="region of interest" description="Disordered" evidence="2">
    <location>
        <begin position="181"/>
        <end position="205"/>
    </location>
</feature>
<dbReference type="PANTHER" id="PTHR45676:SF41">
    <property type="entry name" value="RING-H2 FINGER PROTEIN ATL66"/>
    <property type="match status" value="1"/>
</dbReference>
<dbReference type="PROSITE" id="PS50089">
    <property type="entry name" value="ZF_RING_2"/>
    <property type="match status" value="1"/>
</dbReference>
<feature type="domain" description="RING-type" evidence="3">
    <location>
        <begin position="108"/>
        <end position="150"/>
    </location>
</feature>
<dbReference type="PANTHER" id="PTHR45676">
    <property type="entry name" value="RING-H2 FINGER PROTEIN ATL51-RELATED"/>
    <property type="match status" value="1"/>
</dbReference>
<dbReference type="OrthoDB" id="8062037at2759"/>
<keyword evidence="1" id="KW-0863">Zinc-finger</keyword>
<accession>A0A8A1MKD2</accession>
<evidence type="ECO:0000313" key="4">
    <source>
        <dbReference type="EMBL" id="QSS66571.1"/>
    </source>
</evidence>
<protein>
    <submittedName>
        <fullName evidence="4">RING finger protein, nitrosative stress-induced transcript</fullName>
    </submittedName>
</protein>
<gene>
    <name evidence="4" type="primary">NIT76</name>
    <name evidence="4" type="ORF">I7I51_02759</name>
</gene>
<dbReference type="InterPro" id="IPR013083">
    <property type="entry name" value="Znf_RING/FYVE/PHD"/>
</dbReference>
<dbReference type="Proteomes" id="UP000663671">
    <property type="component" value="Chromosome 6"/>
</dbReference>
<evidence type="ECO:0000259" key="3">
    <source>
        <dbReference type="PROSITE" id="PS50089"/>
    </source>
</evidence>
<organism evidence="4 5">
    <name type="scientific">Ajellomyces capsulatus</name>
    <name type="common">Darling's disease fungus</name>
    <name type="synonym">Histoplasma capsulatum</name>
    <dbReference type="NCBI Taxonomy" id="5037"/>
    <lineage>
        <taxon>Eukaryota</taxon>
        <taxon>Fungi</taxon>
        <taxon>Dikarya</taxon>
        <taxon>Ascomycota</taxon>
        <taxon>Pezizomycotina</taxon>
        <taxon>Eurotiomycetes</taxon>
        <taxon>Eurotiomycetidae</taxon>
        <taxon>Onygenales</taxon>
        <taxon>Ajellomycetaceae</taxon>
        <taxon>Histoplasma</taxon>
    </lineage>
</organism>
<dbReference type="Gene3D" id="3.30.40.10">
    <property type="entry name" value="Zinc/RING finger domain, C3HC4 (zinc finger)"/>
    <property type="match status" value="1"/>
</dbReference>
<keyword evidence="1" id="KW-0862">Zinc</keyword>
<dbReference type="SUPFAM" id="SSF57850">
    <property type="entry name" value="RING/U-box"/>
    <property type="match status" value="1"/>
</dbReference>
<name>A0A8A1MKD2_AJECA</name>
<evidence type="ECO:0000256" key="1">
    <source>
        <dbReference type="PROSITE-ProRule" id="PRU00175"/>
    </source>
</evidence>
<reference evidence="4" key="1">
    <citation type="submission" date="2021-01" db="EMBL/GenBank/DDBJ databases">
        <title>Chromosome-level genome assembly of a human fungal pathogen reveals clustering of transcriptionally co-regulated genes.</title>
        <authorList>
            <person name="Voorhies M."/>
            <person name="Cohen S."/>
            <person name="Shea T.P."/>
            <person name="Petrus S."/>
            <person name="Munoz J.F."/>
            <person name="Poplawski S."/>
            <person name="Goldman W.E."/>
            <person name="Michael T."/>
            <person name="Cuomo C.A."/>
            <person name="Sil A."/>
            <person name="Beyhan S."/>
        </authorList>
    </citation>
    <scope>NUCLEOTIDE SEQUENCE</scope>
    <source>
        <strain evidence="4">WU24</strain>
    </source>
</reference>
<dbReference type="EMBL" id="CP069116">
    <property type="protein sequence ID" value="QSS66571.1"/>
    <property type="molecule type" value="Genomic_DNA"/>
</dbReference>
<dbReference type="GO" id="GO:0008270">
    <property type="term" value="F:zinc ion binding"/>
    <property type="evidence" value="ECO:0007669"/>
    <property type="project" value="UniProtKB-KW"/>
</dbReference>
<proteinExistence type="predicted"/>
<feature type="compositionally biased region" description="Low complexity" evidence="2">
    <location>
        <begin position="190"/>
        <end position="200"/>
    </location>
</feature>
<dbReference type="GO" id="GO:0016567">
    <property type="term" value="P:protein ubiquitination"/>
    <property type="evidence" value="ECO:0007669"/>
    <property type="project" value="TreeGrafter"/>
</dbReference>
<dbReference type="VEuPathDB" id="FungiDB:I7I51_02759"/>
<evidence type="ECO:0000313" key="5">
    <source>
        <dbReference type="Proteomes" id="UP000663671"/>
    </source>
</evidence>
<dbReference type="SMART" id="SM00184">
    <property type="entry name" value="RING"/>
    <property type="match status" value="1"/>
</dbReference>
<sequence>MATSGGANIVTVAIPVMRLPRFNSLCHAPYIWWTSLREILAGCCDFVHRLQGEEKRPMAMPTIHYICIPLSQGTLSVKELDQANMRRLSGTFIAKDEDNGQNQEETDCILCFETLHRDMKFRELPCRHIFHQPCIDDWLSKRDASCPLCRQTFYHLRRPQSLKAPSLHELSTTDDFALASPPHNDVSFASSPSSPSSSSSQPDTMRQATAYCRGPWEVFKWWRRHRQRRRELYVGGEAWETTQS</sequence>
<dbReference type="Pfam" id="PF13639">
    <property type="entry name" value="zf-RING_2"/>
    <property type="match status" value="1"/>
</dbReference>
<dbReference type="AlphaFoldDB" id="A0A8A1MKD2"/>
<evidence type="ECO:0000256" key="2">
    <source>
        <dbReference type="SAM" id="MobiDB-lite"/>
    </source>
</evidence>
<dbReference type="InterPro" id="IPR001841">
    <property type="entry name" value="Znf_RING"/>
</dbReference>
<keyword evidence="1" id="KW-0479">Metal-binding</keyword>